<accession>A0A448XI83</accession>
<evidence type="ECO:0000313" key="2">
    <source>
        <dbReference type="Proteomes" id="UP000784294"/>
    </source>
</evidence>
<keyword evidence="2" id="KW-1185">Reference proteome</keyword>
<sequence>MASQILRFFVFSPYPANLSVDFQSISCSARAMSLMFLDWCADISSCFTDILPLTVAAFDEINSREIKIVCLRVLRRQTGEQCLLLLCYHPVIPFP</sequence>
<name>A0A448XI83_9PLAT</name>
<dbReference type="EMBL" id="CAAALY010254144">
    <property type="protein sequence ID" value="VEL37150.1"/>
    <property type="molecule type" value="Genomic_DNA"/>
</dbReference>
<gene>
    <name evidence="1" type="ORF">PXEA_LOCUS30590</name>
</gene>
<dbReference type="AlphaFoldDB" id="A0A448XI83"/>
<proteinExistence type="predicted"/>
<protein>
    <submittedName>
        <fullName evidence="1">Uncharacterized protein</fullName>
    </submittedName>
</protein>
<dbReference type="Proteomes" id="UP000784294">
    <property type="component" value="Unassembled WGS sequence"/>
</dbReference>
<evidence type="ECO:0000313" key="1">
    <source>
        <dbReference type="EMBL" id="VEL37150.1"/>
    </source>
</evidence>
<reference evidence="1" key="1">
    <citation type="submission" date="2018-11" db="EMBL/GenBank/DDBJ databases">
        <authorList>
            <consortium name="Pathogen Informatics"/>
        </authorList>
    </citation>
    <scope>NUCLEOTIDE SEQUENCE</scope>
</reference>
<comment type="caution">
    <text evidence="1">The sequence shown here is derived from an EMBL/GenBank/DDBJ whole genome shotgun (WGS) entry which is preliminary data.</text>
</comment>
<organism evidence="1 2">
    <name type="scientific">Protopolystoma xenopodis</name>
    <dbReference type="NCBI Taxonomy" id="117903"/>
    <lineage>
        <taxon>Eukaryota</taxon>
        <taxon>Metazoa</taxon>
        <taxon>Spiralia</taxon>
        <taxon>Lophotrochozoa</taxon>
        <taxon>Platyhelminthes</taxon>
        <taxon>Monogenea</taxon>
        <taxon>Polyopisthocotylea</taxon>
        <taxon>Polystomatidea</taxon>
        <taxon>Polystomatidae</taxon>
        <taxon>Protopolystoma</taxon>
    </lineage>
</organism>